<proteinExistence type="predicted"/>
<dbReference type="EMBL" id="QHJQ01000022">
    <property type="protein sequence ID" value="PXA02844.1"/>
    <property type="molecule type" value="Genomic_DNA"/>
</dbReference>
<reference evidence="2 3" key="1">
    <citation type="submission" date="2018-05" db="EMBL/GenBank/DDBJ databases">
        <title>Coraliomargarita sinensis sp. nov., isolated from a marine solar saltern.</title>
        <authorList>
            <person name="Zhou L.Y."/>
        </authorList>
    </citation>
    <scope>NUCLEOTIDE SEQUENCE [LARGE SCALE GENOMIC DNA]</scope>
    <source>
        <strain evidence="2 3">WN38</strain>
    </source>
</reference>
<dbReference type="AlphaFoldDB" id="A0A317ZCI2"/>
<evidence type="ECO:0000313" key="2">
    <source>
        <dbReference type="EMBL" id="PXA02844.1"/>
    </source>
</evidence>
<keyword evidence="1" id="KW-0472">Membrane</keyword>
<keyword evidence="1" id="KW-1133">Transmembrane helix</keyword>
<feature type="transmembrane region" description="Helical" evidence="1">
    <location>
        <begin position="42"/>
        <end position="63"/>
    </location>
</feature>
<comment type="caution">
    <text evidence="2">The sequence shown here is derived from an EMBL/GenBank/DDBJ whole genome shotgun (WGS) entry which is preliminary data.</text>
</comment>
<keyword evidence="1" id="KW-0812">Transmembrane</keyword>
<sequence length="92" mass="10246">MKALGPRVCLYTHFAFALYVMSCGLLDCFGLSQEWMIPNVTVFYLLIFSAIPFVTIGAFLAVWRKEDKKGMVILTHIILGVAQIIGPLPLVI</sequence>
<gene>
    <name evidence="2" type="ORF">DDZ13_15055</name>
</gene>
<feature type="transmembrane region" description="Helical" evidence="1">
    <location>
        <begin position="70"/>
        <end position="90"/>
    </location>
</feature>
<keyword evidence="3" id="KW-1185">Reference proteome</keyword>
<accession>A0A317ZCI2</accession>
<evidence type="ECO:0000256" key="1">
    <source>
        <dbReference type="SAM" id="Phobius"/>
    </source>
</evidence>
<protein>
    <submittedName>
        <fullName evidence="2">Uncharacterized protein</fullName>
    </submittedName>
</protein>
<name>A0A317ZCI2_9BACT</name>
<organism evidence="2 3">
    <name type="scientific">Coraliomargarita sinensis</name>
    <dbReference type="NCBI Taxonomy" id="2174842"/>
    <lineage>
        <taxon>Bacteria</taxon>
        <taxon>Pseudomonadati</taxon>
        <taxon>Verrucomicrobiota</taxon>
        <taxon>Opitutia</taxon>
        <taxon>Puniceicoccales</taxon>
        <taxon>Coraliomargaritaceae</taxon>
        <taxon>Coraliomargarita</taxon>
    </lineage>
</organism>
<evidence type="ECO:0000313" key="3">
    <source>
        <dbReference type="Proteomes" id="UP000247099"/>
    </source>
</evidence>
<dbReference type="InParanoid" id="A0A317ZCI2"/>
<dbReference type="Proteomes" id="UP000247099">
    <property type="component" value="Unassembled WGS sequence"/>
</dbReference>